<keyword evidence="1" id="KW-0694">RNA-binding</keyword>
<proteinExistence type="predicted"/>
<feature type="non-terminal residue" evidence="4">
    <location>
        <position position="203"/>
    </location>
</feature>
<dbReference type="GO" id="GO:0003723">
    <property type="term" value="F:RNA binding"/>
    <property type="evidence" value="ECO:0007669"/>
    <property type="project" value="UniProtKB-KW"/>
</dbReference>
<protein>
    <submittedName>
        <fullName evidence="4">Uncharacterized protein</fullName>
    </submittedName>
</protein>
<evidence type="ECO:0000259" key="3">
    <source>
        <dbReference type="Pfam" id="PF22458"/>
    </source>
</evidence>
<feature type="domain" description="Ribosomal RNA small subunit methyltransferase B-like ferredoxin-like" evidence="3">
    <location>
        <begin position="168"/>
        <end position="203"/>
    </location>
</feature>
<evidence type="ECO:0000256" key="1">
    <source>
        <dbReference type="ARBA" id="ARBA00022884"/>
    </source>
</evidence>
<evidence type="ECO:0000259" key="2">
    <source>
        <dbReference type="Pfam" id="PF01029"/>
    </source>
</evidence>
<reference evidence="4" key="1">
    <citation type="submission" date="2018-05" db="EMBL/GenBank/DDBJ databases">
        <authorList>
            <person name="Lanie J.A."/>
            <person name="Ng W.-L."/>
            <person name="Kazmierczak K.M."/>
            <person name="Andrzejewski T.M."/>
            <person name="Davidsen T.M."/>
            <person name="Wayne K.J."/>
            <person name="Tettelin H."/>
            <person name="Glass J.I."/>
            <person name="Rusch D."/>
            <person name="Podicherti R."/>
            <person name="Tsui H.-C.T."/>
            <person name="Winkler M.E."/>
        </authorList>
    </citation>
    <scope>NUCLEOTIDE SEQUENCE</scope>
</reference>
<gene>
    <name evidence="4" type="ORF">METZ01_LOCUS336615</name>
</gene>
<dbReference type="Gene3D" id="1.10.940.10">
    <property type="entry name" value="NusB-like"/>
    <property type="match status" value="1"/>
</dbReference>
<name>A0A382QHM7_9ZZZZ</name>
<evidence type="ECO:0000313" key="4">
    <source>
        <dbReference type="EMBL" id="SVC83761.1"/>
    </source>
</evidence>
<dbReference type="InterPro" id="IPR006027">
    <property type="entry name" value="NusB_RsmB_TIM44"/>
</dbReference>
<dbReference type="Pfam" id="PF22458">
    <property type="entry name" value="RsmF-B_ferredox"/>
    <property type="match status" value="1"/>
</dbReference>
<sequence>MKRFRLDIAPHGPVTSTVTRAHQQLARRIALQILEQVEHGDHADQLLDRVTGLTDPDMRLLREIVLGSITWRSRLDFLLNAYLKHPISKQKSGIRNLLRLGAYQILYLDRVPAYAVVSESVELGRRYGKGVSGFINAVLRGLAEGRKSAPFPDKESNPALQLATELSYPEWLVERWLQRVGYARTKALCEAGNMRPPLTIRVN</sequence>
<dbReference type="InterPro" id="IPR054728">
    <property type="entry name" value="RsmB-like_ferredoxin"/>
</dbReference>
<organism evidence="4">
    <name type="scientific">marine metagenome</name>
    <dbReference type="NCBI Taxonomy" id="408172"/>
    <lineage>
        <taxon>unclassified sequences</taxon>
        <taxon>metagenomes</taxon>
        <taxon>ecological metagenomes</taxon>
    </lineage>
</organism>
<dbReference type="Gene3D" id="3.30.70.1170">
    <property type="entry name" value="Sun protein, domain 3"/>
    <property type="match status" value="1"/>
</dbReference>
<dbReference type="GO" id="GO:0006355">
    <property type="term" value="P:regulation of DNA-templated transcription"/>
    <property type="evidence" value="ECO:0007669"/>
    <property type="project" value="InterPro"/>
</dbReference>
<accession>A0A382QHM7</accession>
<dbReference type="Pfam" id="PF01029">
    <property type="entry name" value="NusB"/>
    <property type="match status" value="1"/>
</dbReference>
<dbReference type="SUPFAM" id="SSF48013">
    <property type="entry name" value="NusB-like"/>
    <property type="match status" value="1"/>
</dbReference>
<dbReference type="AlphaFoldDB" id="A0A382QHM7"/>
<feature type="domain" description="NusB/RsmB/TIM44" evidence="2">
    <location>
        <begin position="26"/>
        <end position="143"/>
    </location>
</feature>
<dbReference type="EMBL" id="UINC01113860">
    <property type="protein sequence ID" value="SVC83761.1"/>
    <property type="molecule type" value="Genomic_DNA"/>
</dbReference>
<dbReference type="InterPro" id="IPR035926">
    <property type="entry name" value="NusB-like_sf"/>
</dbReference>